<dbReference type="GO" id="GO:0008703">
    <property type="term" value="F:5-amino-6-(5-phosphoribosylamino)uracil reductase activity"/>
    <property type="evidence" value="ECO:0007669"/>
    <property type="project" value="InterPro"/>
</dbReference>
<evidence type="ECO:0000256" key="2">
    <source>
        <dbReference type="ARBA" id="ARBA00022857"/>
    </source>
</evidence>
<dbReference type="InterPro" id="IPR024072">
    <property type="entry name" value="DHFR-like_dom_sf"/>
</dbReference>
<reference evidence="5 6" key="1">
    <citation type="submission" date="2016-01" db="EMBL/GenBank/DDBJ databases">
        <title>Janibacter melonis strain CD11_4 genome sequencing and assembly.</title>
        <authorList>
            <person name="Nair G.R."/>
            <person name="Kaur G."/>
            <person name="Chander A.M."/>
            <person name="Mayilraj S."/>
        </authorList>
    </citation>
    <scope>NUCLEOTIDE SEQUENCE [LARGE SCALE GENOMIC DNA]</scope>
    <source>
        <strain evidence="5 6">CD11-4</strain>
    </source>
</reference>
<dbReference type="PANTHER" id="PTHR38011:SF7">
    <property type="entry name" value="2,5-DIAMINO-6-RIBOSYLAMINO-4(3H)-PYRIMIDINONE 5'-PHOSPHATE REDUCTASE"/>
    <property type="match status" value="1"/>
</dbReference>
<evidence type="ECO:0000256" key="3">
    <source>
        <dbReference type="ARBA" id="ARBA00023002"/>
    </source>
</evidence>
<sequence>MRALIAPPHVDLPDGTLDDDAVDALYAHDGELLRLSFVSTLDGAATGGDGVSGSINTEADGRGYRAMGRAADVVLVGAGTARAEEYGSRSTPLVVVSRRGELPESVREGDGTVVLATVAASGVPEGEHVWHVGQDEVDLATLVQRCRAAFGPHVLCEGGPSLAGDLVAAGLVDELGLSWAPSLVVGSPDDHPRILRGPAAEVALEPVHLLEEDGTLVGLWRVRR</sequence>
<protein>
    <recommendedName>
        <fullName evidence="4">Bacterial bifunctional deaminase-reductase C-terminal domain-containing protein</fullName>
    </recommendedName>
</protein>
<accession>A0A176QB86</accession>
<keyword evidence="2" id="KW-0521">NADP</keyword>
<evidence type="ECO:0000313" key="6">
    <source>
        <dbReference type="Proteomes" id="UP000076976"/>
    </source>
</evidence>
<evidence type="ECO:0000259" key="4">
    <source>
        <dbReference type="Pfam" id="PF01872"/>
    </source>
</evidence>
<keyword evidence="3" id="KW-0560">Oxidoreductase</keyword>
<dbReference type="Proteomes" id="UP000076976">
    <property type="component" value="Unassembled WGS sequence"/>
</dbReference>
<dbReference type="InterPro" id="IPR050765">
    <property type="entry name" value="Riboflavin_Biosynth_HTPR"/>
</dbReference>
<gene>
    <name evidence="5" type="ORF">AWH69_11190</name>
</gene>
<dbReference type="STRING" id="262209.AWH69_11190"/>
<dbReference type="AlphaFoldDB" id="A0A176QB86"/>
<evidence type="ECO:0000256" key="1">
    <source>
        <dbReference type="ARBA" id="ARBA00005104"/>
    </source>
</evidence>
<comment type="caution">
    <text evidence="5">The sequence shown here is derived from an EMBL/GenBank/DDBJ whole genome shotgun (WGS) entry which is preliminary data.</text>
</comment>
<comment type="pathway">
    <text evidence="1">Cofactor biosynthesis; riboflavin biosynthesis.</text>
</comment>
<proteinExistence type="predicted"/>
<dbReference type="PANTHER" id="PTHR38011">
    <property type="entry name" value="DIHYDROFOLATE REDUCTASE FAMILY PROTEIN (AFU_ORTHOLOGUE AFUA_8G06820)"/>
    <property type="match status" value="1"/>
</dbReference>
<dbReference type="Gene3D" id="3.40.430.10">
    <property type="entry name" value="Dihydrofolate Reductase, subunit A"/>
    <property type="match status" value="1"/>
</dbReference>
<dbReference type="GO" id="GO:0009231">
    <property type="term" value="P:riboflavin biosynthetic process"/>
    <property type="evidence" value="ECO:0007669"/>
    <property type="project" value="InterPro"/>
</dbReference>
<dbReference type="RefSeq" id="WP_068275473.1">
    <property type="nucleotide sequence ID" value="NZ_LQZG01000003.1"/>
</dbReference>
<organism evidence="5 6">
    <name type="scientific">Janibacter melonis</name>
    <dbReference type="NCBI Taxonomy" id="262209"/>
    <lineage>
        <taxon>Bacteria</taxon>
        <taxon>Bacillati</taxon>
        <taxon>Actinomycetota</taxon>
        <taxon>Actinomycetes</taxon>
        <taxon>Micrococcales</taxon>
        <taxon>Intrasporangiaceae</taxon>
        <taxon>Janibacter</taxon>
    </lineage>
</organism>
<dbReference type="Pfam" id="PF01872">
    <property type="entry name" value="RibD_C"/>
    <property type="match status" value="1"/>
</dbReference>
<keyword evidence="6" id="KW-1185">Reference proteome</keyword>
<dbReference type="EMBL" id="LQZG01000003">
    <property type="protein sequence ID" value="OAB86955.1"/>
    <property type="molecule type" value="Genomic_DNA"/>
</dbReference>
<dbReference type="SUPFAM" id="SSF53597">
    <property type="entry name" value="Dihydrofolate reductase-like"/>
    <property type="match status" value="1"/>
</dbReference>
<dbReference type="InterPro" id="IPR002734">
    <property type="entry name" value="RibDG_C"/>
</dbReference>
<evidence type="ECO:0000313" key="5">
    <source>
        <dbReference type="EMBL" id="OAB86955.1"/>
    </source>
</evidence>
<name>A0A176QB86_9MICO</name>
<feature type="domain" description="Bacterial bifunctional deaminase-reductase C-terminal" evidence="4">
    <location>
        <begin position="33"/>
        <end position="199"/>
    </location>
</feature>